<dbReference type="InterPro" id="IPR035985">
    <property type="entry name" value="Ubiquitin-activating_enz"/>
</dbReference>
<sequence>MIDRKLLEFEKQVMKDKYPDFKFYQGRVGKLQNIWWSGKIKVINITYNVGICLSDTYPNSRPYVYILDDSLNIDDLDTPHKNKRSLCLYTSDGSENSWHKEYRLVDVIERLKDFLYLHQKGKHKDVHKTIIDPLIDLTDTTKYVLDFSWFPDNGMKSGYIEFESISFNSNFNYAVKVMNFNMEEIDSIENVYMKCSGYCIKKEVIKWIYLNGERIETILHLKRKIDLNKFVFKKESVKGYYDLEMTKCIIFTGRDKKGIVINIDERLSFSNVIEINKNQFFARNKGLIDVDKLASKTVSIFGVGSLGSKMVEMLARSGVSSFILFDYDQFTPENLSRNILTIEDLFLNKADAIKHRIKKINPWAKVNSVSLSQNILYYDELYGYVLSLLEQSDLIICSTGDAESEYDINFIINDLSKHKIVPTIFTAILGNGFGGRMHRVEIGKTPCYQCIKILQESDPELYKLFTQEMYMENDQNKYGIYSEAGIPGLDVDINMVAAITAKMCLEILLNKSNPVFKFNSYIWGNQTGWEFSEPFQLKDIRFDRVNNCPICGEDK</sequence>
<dbReference type="Pfam" id="PF00899">
    <property type="entry name" value="ThiF"/>
    <property type="match status" value="1"/>
</dbReference>
<dbReference type="Gene3D" id="3.40.50.720">
    <property type="entry name" value="NAD(P)-binding Rossmann-like Domain"/>
    <property type="match status" value="1"/>
</dbReference>
<dbReference type="GO" id="GO:0016779">
    <property type="term" value="F:nucleotidyltransferase activity"/>
    <property type="evidence" value="ECO:0007669"/>
    <property type="project" value="UniProtKB-KW"/>
</dbReference>
<dbReference type="RefSeq" id="WP_179236492.1">
    <property type="nucleotide sequence ID" value="NZ_JACBNQ010000001.1"/>
</dbReference>
<keyword evidence="3" id="KW-1185">Reference proteome</keyword>
<dbReference type="InterPro" id="IPR000594">
    <property type="entry name" value="ThiF_NAD_FAD-bd"/>
</dbReference>
<name>A0A974GUY5_SEDHY</name>
<evidence type="ECO:0000313" key="2">
    <source>
        <dbReference type="EMBL" id="NYB72818.1"/>
    </source>
</evidence>
<dbReference type="Proteomes" id="UP000611629">
    <property type="component" value="Unassembled WGS sequence"/>
</dbReference>
<organism evidence="2 3">
    <name type="scientific">Sedimentibacter hydroxybenzoicus DSM 7310</name>
    <dbReference type="NCBI Taxonomy" id="1123245"/>
    <lineage>
        <taxon>Bacteria</taxon>
        <taxon>Bacillati</taxon>
        <taxon>Bacillota</taxon>
        <taxon>Tissierellia</taxon>
        <taxon>Sedimentibacter</taxon>
    </lineage>
</organism>
<accession>A0A974GUY5</accession>
<dbReference type="EMBL" id="JACBNQ010000001">
    <property type="protein sequence ID" value="NYB72818.1"/>
    <property type="molecule type" value="Genomic_DNA"/>
</dbReference>
<dbReference type="InterPro" id="IPR045886">
    <property type="entry name" value="ThiF/MoeB/HesA"/>
</dbReference>
<dbReference type="SUPFAM" id="SSF69572">
    <property type="entry name" value="Activating enzymes of the ubiquitin-like proteins"/>
    <property type="match status" value="1"/>
</dbReference>
<reference evidence="2" key="1">
    <citation type="submission" date="2020-07" db="EMBL/GenBank/DDBJ databases">
        <title>Genomic analysis of a strain of Sedimentibacter Hydroxybenzoicus DSM7310.</title>
        <authorList>
            <person name="Ma S."/>
        </authorList>
    </citation>
    <scope>NUCLEOTIDE SEQUENCE</scope>
    <source>
        <strain evidence="2">DSM 7310</strain>
    </source>
</reference>
<gene>
    <name evidence="2" type="ORF">HZF24_01540</name>
</gene>
<feature type="domain" description="THIF-type NAD/FAD binding fold" evidence="1">
    <location>
        <begin position="289"/>
        <end position="514"/>
    </location>
</feature>
<dbReference type="AlphaFoldDB" id="A0A974GUY5"/>
<proteinExistence type="predicted"/>
<dbReference type="GO" id="GO:0061504">
    <property type="term" value="P:cyclic threonylcarbamoyladenosine biosynthetic process"/>
    <property type="evidence" value="ECO:0007669"/>
    <property type="project" value="TreeGrafter"/>
</dbReference>
<keyword evidence="2" id="KW-0808">Transferase</keyword>
<evidence type="ECO:0000259" key="1">
    <source>
        <dbReference type="Pfam" id="PF00899"/>
    </source>
</evidence>
<dbReference type="GO" id="GO:0061503">
    <property type="term" value="F:tRNA threonylcarbamoyladenosine dehydratase"/>
    <property type="evidence" value="ECO:0007669"/>
    <property type="project" value="TreeGrafter"/>
</dbReference>
<evidence type="ECO:0000313" key="3">
    <source>
        <dbReference type="Proteomes" id="UP000611629"/>
    </source>
</evidence>
<dbReference type="GO" id="GO:0008641">
    <property type="term" value="F:ubiquitin-like modifier activating enzyme activity"/>
    <property type="evidence" value="ECO:0007669"/>
    <property type="project" value="InterPro"/>
</dbReference>
<dbReference type="PANTHER" id="PTHR43267">
    <property type="entry name" value="TRNA THREONYLCARBAMOYLADENOSINE DEHYDRATASE"/>
    <property type="match status" value="1"/>
</dbReference>
<keyword evidence="2" id="KW-0548">Nucleotidyltransferase</keyword>
<dbReference type="PANTHER" id="PTHR43267:SF1">
    <property type="entry name" value="TRNA THREONYLCARBAMOYLADENOSINE DEHYDRATASE"/>
    <property type="match status" value="1"/>
</dbReference>
<comment type="caution">
    <text evidence="2">The sequence shown here is derived from an EMBL/GenBank/DDBJ whole genome shotgun (WGS) entry which is preliminary data.</text>
</comment>
<protein>
    <submittedName>
        <fullName evidence="2">ThiF family adenylyltransferase</fullName>
    </submittedName>
</protein>